<organism evidence="3 4">
    <name type="scientific">Pseudorhodobacter antarcticus</name>
    <dbReference type="NCBI Taxonomy" id="1077947"/>
    <lineage>
        <taxon>Bacteria</taxon>
        <taxon>Pseudomonadati</taxon>
        <taxon>Pseudomonadota</taxon>
        <taxon>Alphaproteobacteria</taxon>
        <taxon>Rhodobacterales</taxon>
        <taxon>Paracoccaceae</taxon>
        <taxon>Pseudorhodobacter</taxon>
    </lineage>
</organism>
<gene>
    <name evidence="3" type="ORF">SAMN05216227_1008102</name>
</gene>
<dbReference type="InterPro" id="IPR000620">
    <property type="entry name" value="EamA_dom"/>
</dbReference>
<feature type="transmembrane region" description="Helical" evidence="1">
    <location>
        <begin position="185"/>
        <end position="208"/>
    </location>
</feature>
<evidence type="ECO:0000313" key="4">
    <source>
        <dbReference type="Proteomes" id="UP000183002"/>
    </source>
</evidence>
<feature type="transmembrane region" description="Helical" evidence="1">
    <location>
        <begin position="81"/>
        <end position="99"/>
    </location>
</feature>
<dbReference type="GO" id="GO:0016020">
    <property type="term" value="C:membrane"/>
    <property type="evidence" value="ECO:0007669"/>
    <property type="project" value="InterPro"/>
</dbReference>
<feature type="transmembrane region" description="Helical" evidence="1">
    <location>
        <begin position="130"/>
        <end position="149"/>
    </location>
</feature>
<dbReference type="RefSeq" id="WP_050520112.1">
    <property type="nucleotide sequence ID" value="NZ_FOCO01000008.1"/>
</dbReference>
<dbReference type="SUPFAM" id="SSF103481">
    <property type="entry name" value="Multidrug resistance efflux transporter EmrE"/>
    <property type="match status" value="2"/>
</dbReference>
<dbReference type="OrthoDB" id="9815809at2"/>
<dbReference type="InterPro" id="IPR037185">
    <property type="entry name" value="EmrE-like"/>
</dbReference>
<proteinExistence type="predicted"/>
<evidence type="ECO:0000259" key="2">
    <source>
        <dbReference type="Pfam" id="PF00892"/>
    </source>
</evidence>
<feature type="transmembrane region" description="Helical" evidence="1">
    <location>
        <begin position="268"/>
        <end position="286"/>
    </location>
</feature>
<feature type="transmembrane region" description="Helical" evidence="1">
    <location>
        <begin position="41"/>
        <end position="61"/>
    </location>
</feature>
<sequence length="304" mass="32733">MQPKAREDNPMLGLGLMCAALAMFTSIDTSAKWLILSGLPILQVVFVRYAGHFIASSLAFIPREGIEAFQSNAPRLQLLRAVVLLASTVFNFAALKYLPITITTAIYFASPIIITILSVLFLGERIGARRVAAILVGFAGVMVVVQPWGAAFHPAMALSLCGLLCAATYFVITRRLAGVESNSTSQLWASGLATLVLAPFGVMVWVWPQTGTEWAVLCMIGVFGAAGHGIAVAAHRFADASSLAPMTYIQVIYATASGFFIFGNLPTWVTAFGTTIIIASGVYIWRRERALMLQRRRVEAAALT</sequence>
<dbReference type="Proteomes" id="UP000183002">
    <property type="component" value="Unassembled WGS sequence"/>
</dbReference>
<reference evidence="3 4" key="1">
    <citation type="submission" date="2016-10" db="EMBL/GenBank/DDBJ databases">
        <authorList>
            <person name="de Groot N.N."/>
        </authorList>
    </citation>
    <scope>NUCLEOTIDE SEQUENCE [LARGE SCALE GENOMIC DNA]</scope>
    <source>
        <strain evidence="3 4">CGMCC 1.10836</strain>
    </source>
</reference>
<keyword evidence="1" id="KW-0472">Membrane</keyword>
<accession>A0A1H8E909</accession>
<dbReference type="EMBL" id="FOCO01000008">
    <property type="protein sequence ID" value="SEN15942.1"/>
    <property type="molecule type" value="Genomic_DNA"/>
</dbReference>
<feature type="transmembrane region" description="Helical" evidence="1">
    <location>
        <begin position="12"/>
        <end position="35"/>
    </location>
</feature>
<feature type="domain" description="EamA" evidence="2">
    <location>
        <begin position="12"/>
        <end position="145"/>
    </location>
</feature>
<evidence type="ECO:0000313" key="3">
    <source>
        <dbReference type="EMBL" id="SEN15942.1"/>
    </source>
</evidence>
<feature type="transmembrane region" description="Helical" evidence="1">
    <location>
        <begin position="214"/>
        <end position="234"/>
    </location>
</feature>
<dbReference type="STRING" id="1077947.SAMN05216227_1008102"/>
<dbReference type="PANTHER" id="PTHR22911:SF103">
    <property type="entry name" value="BLR2811 PROTEIN"/>
    <property type="match status" value="1"/>
</dbReference>
<feature type="transmembrane region" description="Helical" evidence="1">
    <location>
        <begin position="246"/>
        <end position="262"/>
    </location>
</feature>
<dbReference type="PANTHER" id="PTHR22911">
    <property type="entry name" value="ACYL-MALONYL CONDENSING ENZYME-RELATED"/>
    <property type="match status" value="1"/>
</dbReference>
<keyword evidence="1" id="KW-0812">Transmembrane</keyword>
<dbReference type="Gene3D" id="1.10.3730.20">
    <property type="match status" value="1"/>
</dbReference>
<feature type="transmembrane region" description="Helical" evidence="1">
    <location>
        <begin position="105"/>
        <end position="123"/>
    </location>
</feature>
<dbReference type="Pfam" id="PF00892">
    <property type="entry name" value="EamA"/>
    <property type="match status" value="2"/>
</dbReference>
<feature type="domain" description="EamA" evidence="2">
    <location>
        <begin position="155"/>
        <end position="281"/>
    </location>
</feature>
<protein>
    <submittedName>
        <fullName evidence="3">Permease of the drug/metabolite transporter (DMT) superfamily</fullName>
    </submittedName>
</protein>
<feature type="transmembrane region" description="Helical" evidence="1">
    <location>
        <begin position="155"/>
        <end position="173"/>
    </location>
</feature>
<keyword evidence="1" id="KW-1133">Transmembrane helix</keyword>
<name>A0A1H8E909_9RHOB</name>
<keyword evidence="4" id="KW-1185">Reference proteome</keyword>
<dbReference type="AlphaFoldDB" id="A0A1H8E909"/>
<evidence type="ECO:0000256" key="1">
    <source>
        <dbReference type="SAM" id="Phobius"/>
    </source>
</evidence>